<dbReference type="Proteomes" id="UP001595843">
    <property type="component" value="Unassembled WGS sequence"/>
</dbReference>
<protein>
    <recommendedName>
        <fullName evidence="2">Repressor Rok winged helix domain-containing protein</fullName>
    </recommendedName>
</protein>
<organism evidence="3 4">
    <name type="scientific">Salinithrix halophila</name>
    <dbReference type="NCBI Taxonomy" id="1485204"/>
    <lineage>
        <taxon>Bacteria</taxon>
        <taxon>Bacillati</taxon>
        <taxon>Bacillota</taxon>
        <taxon>Bacilli</taxon>
        <taxon>Bacillales</taxon>
        <taxon>Thermoactinomycetaceae</taxon>
        <taxon>Salinithrix</taxon>
    </lineage>
</organism>
<feature type="domain" description="Repressor Rok winged helix" evidence="2">
    <location>
        <begin position="91"/>
        <end position="144"/>
    </location>
</feature>
<comment type="caution">
    <text evidence="3">The sequence shown here is derived from an EMBL/GenBank/DDBJ whole genome shotgun (WGS) entry which is preliminary data.</text>
</comment>
<evidence type="ECO:0000313" key="4">
    <source>
        <dbReference type="Proteomes" id="UP001595843"/>
    </source>
</evidence>
<dbReference type="InterPro" id="IPR056984">
    <property type="entry name" value="WH_Rok"/>
</dbReference>
<proteinExistence type="predicted"/>
<name>A0ABV8JKR2_9BACL</name>
<feature type="region of interest" description="Disordered" evidence="1">
    <location>
        <begin position="50"/>
        <end position="69"/>
    </location>
</feature>
<evidence type="ECO:0000256" key="1">
    <source>
        <dbReference type="SAM" id="MobiDB-lite"/>
    </source>
</evidence>
<evidence type="ECO:0000313" key="3">
    <source>
        <dbReference type="EMBL" id="MFC4077786.1"/>
    </source>
</evidence>
<reference evidence="4" key="1">
    <citation type="journal article" date="2019" name="Int. J. Syst. Evol. Microbiol.">
        <title>The Global Catalogue of Microorganisms (GCM) 10K type strain sequencing project: providing services to taxonomists for standard genome sequencing and annotation.</title>
        <authorList>
            <consortium name="The Broad Institute Genomics Platform"/>
            <consortium name="The Broad Institute Genome Sequencing Center for Infectious Disease"/>
            <person name="Wu L."/>
            <person name="Ma J."/>
        </authorList>
    </citation>
    <scope>NUCLEOTIDE SEQUENCE [LARGE SCALE GENOMIC DNA]</scope>
    <source>
        <strain evidence="4">IBRC-M 10813</strain>
    </source>
</reference>
<evidence type="ECO:0000259" key="2">
    <source>
        <dbReference type="Pfam" id="PF23159"/>
    </source>
</evidence>
<dbReference type="RefSeq" id="WP_380705624.1">
    <property type="nucleotide sequence ID" value="NZ_JBHSAP010000018.1"/>
</dbReference>
<keyword evidence="4" id="KW-1185">Reference proteome</keyword>
<accession>A0ABV8JKR2</accession>
<dbReference type="EMBL" id="JBHSAP010000018">
    <property type="protein sequence ID" value="MFC4077786.1"/>
    <property type="molecule type" value="Genomic_DNA"/>
</dbReference>
<sequence length="155" mass="17400">MEKQLDDQLTEEIRALVQEENRKLLMTLQVLRKENIKFVSALSEGMGQALKHYTNGSPSSDAEKSDADEPAPIQLVNTKGIHKKTIKAAELVGQILQERHDMRLAEIAEEVERRGGDFGANPTITMKSIMKIAPAIKKVGRGRFAYDPQQEEDKE</sequence>
<dbReference type="Pfam" id="PF23159">
    <property type="entry name" value="WHD_Rok"/>
    <property type="match status" value="1"/>
</dbReference>
<gene>
    <name evidence="3" type="ORF">ACFOUO_13365</name>
</gene>